<evidence type="ECO:0000256" key="2">
    <source>
        <dbReference type="SAM" id="MobiDB-lite"/>
    </source>
</evidence>
<proteinExistence type="predicted"/>
<evidence type="ECO:0000256" key="1">
    <source>
        <dbReference type="SAM" id="Coils"/>
    </source>
</evidence>
<keyword evidence="3" id="KW-1185">Reference proteome</keyword>
<feature type="coiled-coil region" evidence="1">
    <location>
        <begin position="92"/>
        <end position="119"/>
    </location>
</feature>
<feature type="compositionally biased region" description="Basic and acidic residues" evidence="2">
    <location>
        <begin position="301"/>
        <end position="312"/>
    </location>
</feature>
<dbReference type="OrthoDB" id="8964991at2759"/>
<name>A0A2I4CCP9_AUSLI</name>
<feature type="region of interest" description="Disordered" evidence="2">
    <location>
        <begin position="1"/>
        <end position="26"/>
    </location>
</feature>
<dbReference type="InParanoid" id="A0A2I4CCP9"/>
<organism evidence="3 4">
    <name type="scientific">Austrofundulus limnaeus</name>
    <name type="common">Annual killifish</name>
    <dbReference type="NCBI Taxonomy" id="52670"/>
    <lineage>
        <taxon>Eukaryota</taxon>
        <taxon>Metazoa</taxon>
        <taxon>Chordata</taxon>
        <taxon>Craniata</taxon>
        <taxon>Vertebrata</taxon>
        <taxon>Euteleostomi</taxon>
        <taxon>Actinopterygii</taxon>
        <taxon>Neopterygii</taxon>
        <taxon>Teleostei</taxon>
        <taxon>Neoteleostei</taxon>
        <taxon>Acanthomorphata</taxon>
        <taxon>Ovalentaria</taxon>
        <taxon>Atherinomorphae</taxon>
        <taxon>Cyprinodontiformes</taxon>
        <taxon>Rivulidae</taxon>
        <taxon>Austrofundulus</taxon>
    </lineage>
</organism>
<protein>
    <submittedName>
        <fullName evidence="4">Neurofilament heavy polypeptide</fullName>
    </submittedName>
</protein>
<reference evidence="4" key="1">
    <citation type="submission" date="2025-08" db="UniProtKB">
        <authorList>
            <consortium name="RefSeq"/>
        </authorList>
    </citation>
    <scope>IDENTIFICATION</scope>
    <source>
        <strain evidence="4">Quisiro</strain>
        <tissue evidence="4">Liver</tissue>
    </source>
</reference>
<feature type="compositionally biased region" description="Basic and acidic residues" evidence="2">
    <location>
        <begin position="259"/>
        <end position="274"/>
    </location>
</feature>
<accession>A0A2I4CCP9</accession>
<dbReference type="InterPro" id="IPR009079">
    <property type="entry name" value="4_helix_cytokine-like_core"/>
</dbReference>
<feature type="compositionally biased region" description="Basic residues" evidence="2">
    <location>
        <begin position="396"/>
        <end position="405"/>
    </location>
</feature>
<dbReference type="GeneID" id="106527430"/>
<gene>
    <name evidence="4" type="primary">LOC106527430</name>
</gene>
<evidence type="ECO:0000313" key="4">
    <source>
        <dbReference type="RefSeq" id="XP_013877768.1"/>
    </source>
</evidence>
<feature type="compositionally biased region" description="Low complexity" evidence="2">
    <location>
        <begin position="377"/>
        <end position="391"/>
    </location>
</feature>
<feature type="region of interest" description="Disordered" evidence="2">
    <location>
        <begin position="234"/>
        <end position="405"/>
    </location>
</feature>
<evidence type="ECO:0000313" key="3">
    <source>
        <dbReference type="Proteomes" id="UP000192220"/>
    </source>
</evidence>
<sequence>MSEKHLERRNPFRNCIPSGRQLPRTPPMTAVKKQLKFCDPEKCKTPDTDVDTTKQQSPALGCSFTEAANLDTLLKGMKGYQPTQSDLEFIEKMKEEKLVKKLQDDLQDLQKLLKNKMMALELAKASRKMTQDELDKFPSCEDLMKWAKLVLRKTSPLTVLDDLDIESLLVSITTEDIQSFMEEKKKEVDQLKAAVEEMNETADKKRGQLENQVACEKLKIQELVRQLADLKSELSQQESYQPPEVQKEPEDLEEPQATKSKEKYQGSGRKEVKLCEAATNGNSTRRKHTNETKSKGKKRKDVLGTRPEEKQQKSASEPKTLRSARGKPRNKQEGEVSEASEQVQRDRRRPAGTGPKTASRAESQKEVNPEGNRTTRAASQSGKKGAAAEAQPLGLRRSKRIANKK</sequence>
<dbReference type="Gene3D" id="1.20.1250.10">
    <property type="match status" value="1"/>
</dbReference>
<keyword evidence="1" id="KW-0175">Coiled coil</keyword>
<dbReference type="RefSeq" id="XP_013877768.1">
    <property type="nucleotide sequence ID" value="XM_014022314.1"/>
</dbReference>
<dbReference type="STRING" id="52670.A0A2I4CCP9"/>
<dbReference type="AlphaFoldDB" id="A0A2I4CCP9"/>
<dbReference type="Proteomes" id="UP000192220">
    <property type="component" value="Unplaced"/>
</dbReference>
<dbReference type="KEGG" id="alim:106527430"/>
<feature type="compositionally biased region" description="Basic and acidic residues" evidence="2">
    <location>
        <begin position="1"/>
        <end position="10"/>
    </location>
</feature>